<protein>
    <recommendedName>
        <fullName evidence="5">Thioesterase family protein</fullName>
    </recommendedName>
</protein>
<evidence type="ECO:0000259" key="1">
    <source>
        <dbReference type="Pfam" id="PF13622"/>
    </source>
</evidence>
<dbReference type="InterPro" id="IPR049449">
    <property type="entry name" value="TesB_ACOT8-like_N"/>
</dbReference>
<evidence type="ECO:0000313" key="4">
    <source>
        <dbReference type="Proteomes" id="UP000034947"/>
    </source>
</evidence>
<dbReference type="EMBL" id="JYKN01001267">
    <property type="protein sequence ID" value="KKK21132.1"/>
    <property type="molecule type" value="Genomic_DNA"/>
</dbReference>
<sequence>MADPSHSNIFEKAIHVTPIDSQTYSAHLDANWCIGQVPHGGYTASILYRAAAIHFKNHHGARVKSTPEPIGLQISYLRRTAIGPALITVQDMKIGARISTVHVTLSQRPDGAVASDRIDKKDGVEVKVVAYLTISPPETEMGPACKGSWGLEPAPSFGSLPHGSVDLQALAKNGEDGQWARYPRVTQSAAPKNLEIYGPRRPSPSTLASRTKQVVEQWARFTPGGNVARWSNEALLFLIDMFPAALDRMAAMELSGMKKMPELQGKAPESVATKGLFWYPTVTMNIDLKTKIPSEGVEWLYSRIVTRSLRGSRADLEVVILDQKGELVATSSQVALVVDASRNYKGRQGAGKL</sequence>
<evidence type="ECO:0000259" key="2">
    <source>
        <dbReference type="Pfam" id="PF20789"/>
    </source>
</evidence>
<gene>
    <name evidence="3" type="ORF">AOCH_002934</name>
</gene>
<dbReference type="InterPro" id="IPR052389">
    <property type="entry name" value="Sec_Metab_Biosynth-Assoc"/>
</dbReference>
<name>A0A0F8XC22_9EURO</name>
<dbReference type="AlphaFoldDB" id="A0A0F8XC22"/>
<dbReference type="Pfam" id="PF13622">
    <property type="entry name" value="4HBT_3"/>
    <property type="match status" value="1"/>
</dbReference>
<dbReference type="SUPFAM" id="SSF54637">
    <property type="entry name" value="Thioesterase/thiol ester dehydrase-isomerase"/>
    <property type="match status" value="2"/>
</dbReference>
<dbReference type="Proteomes" id="UP000034947">
    <property type="component" value="Unassembled WGS sequence"/>
</dbReference>
<proteinExistence type="predicted"/>
<reference evidence="3 4" key="1">
    <citation type="submission" date="2015-02" db="EMBL/GenBank/DDBJ databases">
        <title>Draft Genome Sequences of Two Closely-Related Aflatoxigenic Aspergillus Species Obtained from the Cote d'Ivoire.</title>
        <authorList>
            <person name="Moore G.G."/>
            <person name="Beltz S.B."/>
            <person name="Mack B.M."/>
        </authorList>
    </citation>
    <scope>NUCLEOTIDE SEQUENCE [LARGE SCALE GENOMIC DNA]</scope>
    <source>
        <strain evidence="3 4">SRRC1432</strain>
    </source>
</reference>
<evidence type="ECO:0000313" key="3">
    <source>
        <dbReference type="EMBL" id="KKK21132.1"/>
    </source>
</evidence>
<dbReference type="Gene3D" id="2.40.160.210">
    <property type="entry name" value="Acyl-CoA thioesterase, double hotdog domain"/>
    <property type="match status" value="1"/>
</dbReference>
<feature type="domain" description="Acyl-CoA thioesterase-like C-terminal" evidence="2">
    <location>
        <begin position="183"/>
        <end position="337"/>
    </location>
</feature>
<comment type="caution">
    <text evidence="3">The sequence shown here is derived from an EMBL/GenBank/DDBJ whole genome shotgun (WGS) entry which is preliminary data.</text>
</comment>
<dbReference type="InterPro" id="IPR029069">
    <property type="entry name" value="HotDog_dom_sf"/>
</dbReference>
<dbReference type="VEuPathDB" id="FungiDB:P175DRAFT_0554987"/>
<keyword evidence="4" id="KW-1185">Reference proteome</keyword>
<dbReference type="InterPro" id="IPR042171">
    <property type="entry name" value="Acyl-CoA_hotdog"/>
</dbReference>
<dbReference type="PANTHER" id="PTHR38110">
    <property type="entry name" value="CHROMOSOME 23, WHOLE GENOME SHOTGUN SEQUENCE"/>
    <property type="match status" value="1"/>
</dbReference>
<accession>A0A0F8XC22</accession>
<feature type="domain" description="Acyl-CoA thioesterase-like N-terminal HotDog" evidence="1">
    <location>
        <begin position="29"/>
        <end position="109"/>
    </location>
</feature>
<dbReference type="OrthoDB" id="2532955at2759"/>
<dbReference type="PANTHER" id="PTHR38110:SF1">
    <property type="entry name" value="THIOESTERASE DOMAIN-CONTAINING PROTEIN"/>
    <property type="match status" value="1"/>
</dbReference>
<dbReference type="Pfam" id="PF20789">
    <property type="entry name" value="4HBT_3C"/>
    <property type="match status" value="1"/>
</dbReference>
<dbReference type="InterPro" id="IPR049450">
    <property type="entry name" value="ACOT8-like_C"/>
</dbReference>
<organism evidence="3 4">
    <name type="scientific">Aspergillus ochraceoroseus</name>
    <dbReference type="NCBI Taxonomy" id="138278"/>
    <lineage>
        <taxon>Eukaryota</taxon>
        <taxon>Fungi</taxon>
        <taxon>Dikarya</taxon>
        <taxon>Ascomycota</taxon>
        <taxon>Pezizomycotina</taxon>
        <taxon>Eurotiomycetes</taxon>
        <taxon>Eurotiomycetidae</taxon>
        <taxon>Eurotiales</taxon>
        <taxon>Aspergillaceae</taxon>
        <taxon>Aspergillus</taxon>
        <taxon>Aspergillus subgen. Nidulantes</taxon>
    </lineage>
</organism>
<evidence type="ECO:0008006" key="5">
    <source>
        <dbReference type="Google" id="ProtNLM"/>
    </source>
</evidence>